<feature type="transmembrane region" description="Helical" evidence="1">
    <location>
        <begin position="91"/>
        <end position="108"/>
    </location>
</feature>
<organism evidence="3 4">
    <name type="scientific">Paraburkholderia eburnea</name>
    <dbReference type="NCBI Taxonomy" id="1189126"/>
    <lineage>
        <taxon>Bacteria</taxon>
        <taxon>Pseudomonadati</taxon>
        <taxon>Pseudomonadota</taxon>
        <taxon>Betaproteobacteria</taxon>
        <taxon>Burkholderiales</taxon>
        <taxon>Burkholderiaceae</taxon>
        <taxon>Paraburkholderia</taxon>
    </lineage>
</organism>
<proteinExistence type="predicted"/>
<dbReference type="PANTHER" id="PTHR23028">
    <property type="entry name" value="ACETYLTRANSFERASE"/>
    <property type="match status" value="1"/>
</dbReference>
<dbReference type="InterPro" id="IPR002656">
    <property type="entry name" value="Acyl_transf_3_dom"/>
</dbReference>
<dbReference type="Proteomes" id="UP000237381">
    <property type="component" value="Unassembled WGS sequence"/>
</dbReference>
<gene>
    <name evidence="3" type="ORF">B0G62_11749</name>
</gene>
<reference evidence="3 4" key="1">
    <citation type="submission" date="2018-01" db="EMBL/GenBank/DDBJ databases">
        <title>Genomic Encyclopedia of Type Strains, Phase III (KMG-III): the genomes of soil and plant-associated and newly described type strains.</title>
        <authorList>
            <person name="Whitman W."/>
        </authorList>
    </citation>
    <scope>NUCLEOTIDE SEQUENCE [LARGE SCALE GENOMIC DNA]</scope>
    <source>
        <strain evidence="3 4">JCM 18070</strain>
    </source>
</reference>
<evidence type="ECO:0000256" key="1">
    <source>
        <dbReference type="SAM" id="Phobius"/>
    </source>
</evidence>
<evidence type="ECO:0000259" key="2">
    <source>
        <dbReference type="Pfam" id="PF01757"/>
    </source>
</evidence>
<feature type="transmembrane region" description="Helical" evidence="1">
    <location>
        <begin position="154"/>
        <end position="183"/>
    </location>
</feature>
<keyword evidence="1" id="KW-0472">Membrane</keyword>
<feature type="transmembrane region" description="Helical" evidence="1">
    <location>
        <begin position="120"/>
        <end position="142"/>
    </location>
</feature>
<keyword evidence="1" id="KW-1133">Transmembrane helix</keyword>
<dbReference type="InterPro" id="IPR050879">
    <property type="entry name" value="Acyltransferase_3"/>
</dbReference>
<name>A0A2S4LZ83_9BURK</name>
<dbReference type="EMBL" id="PQGA01000017">
    <property type="protein sequence ID" value="POR47675.1"/>
    <property type="molecule type" value="Genomic_DNA"/>
</dbReference>
<protein>
    <submittedName>
        <fullName evidence="3">Peptidoglycan/LPS O-acetylase OafA/YrhL</fullName>
    </submittedName>
</protein>
<accession>A0A2S4LZ83</accession>
<keyword evidence="4" id="KW-1185">Reference proteome</keyword>
<dbReference type="RefSeq" id="WP_167401327.1">
    <property type="nucleotide sequence ID" value="NZ_PQGA01000017.1"/>
</dbReference>
<evidence type="ECO:0000313" key="3">
    <source>
        <dbReference type="EMBL" id="POR47675.1"/>
    </source>
</evidence>
<comment type="caution">
    <text evidence="3">The sequence shown here is derived from an EMBL/GenBank/DDBJ whole genome shotgun (WGS) entry which is preliminary data.</text>
</comment>
<keyword evidence="1" id="KW-0812">Transmembrane</keyword>
<dbReference type="GO" id="GO:0016747">
    <property type="term" value="F:acyltransferase activity, transferring groups other than amino-acyl groups"/>
    <property type="evidence" value="ECO:0007669"/>
    <property type="project" value="InterPro"/>
</dbReference>
<sequence>MRLYPAFIVASVLSVFVVGPLGASTAQYFSDWSAHKFFADLVGLRQPRTPDVFANSPVPSVNGSMWTITFELRCYLLMTVLGLCGVMKRRWAILVLALAVNVAAIAGAPEHRGEQGDALFGVSGFMLWFASLYLAGVCFYLFRERLRLRGRFAVFALIGFCAALFAPGAVMRAATVTLGAYALFYIGQRQSPLLAKLRTSDDLSYGLYLYGWPVTQLLALWLPSIAPLALFACVTAICVPLAYASWRGVESPALRLKRARPSRGRPVAA</sequence>
<dbReference type="AlphaFoldDB" id="A0A2S4LZ83"/>
<feature type="transmembrane region" description="Helical" evidence="1">
    <location>
        <begin position="228"/>
        <end position="246"/>
    </location>
</feature>
<feature type="domain" description="Acyltransferase 3" evidence="2">
    <location>
        <begin position="1"/>
        <end position="245"/>
    </location>
</feature>
<dbReference type="Pfam" id="PF01757">
    <property type="entry name" value="Acyl_transf_3"/>
    <property type="match status" value="1"/>
</dbReference>
<feature type="transmembrane region" description="Helical" evidence="1">
    <location>
        <begin position="65"/>
        <end position="84"/>
    </location>
</feature>
<evidence type="ECO:0000313" key="4">
    <source>
        <dbReference type="Proteomes" id="UP000237381"/>
    </source>
</evidence>